<evidence type="ECO:0000256" key="7">
    <source>
        <dbReference type="ARBA" id="ARBA00023049"/>
    </source>
</evidence>
<evidence type="ECO:0000256" key="5">
    <source>
        <dbReference type="ARBA" id="ARBA00022801"/>
    </source>
</evidence>
<gene>
    <name evidence="10" type="ORF">M9Y10_019501</name>
</gene>
<evidence type="ECO:0000256" key="6">
    <source>
        <dbReference type="ARBA" id="ARBA00022833"/>
    </source>
</evidence>
<dbReference type="PANTHER" id="PTHR10942:SF0">
    <property type="entry name" value="LEISHMANOLYSIN-LIKE PEPTIDASE"/>
    <property type="match status" value="1"/>
</dbReference>
<keyword evidence="7" id="KW-0482">Metalloprotease</keyword>
<comment type="cofactor">
    <cofactor evidence="1">
        <name>Zn(2+)</name>
        <dbReference type="ChEBI" id="CHEBI:29105"/>
    </cofactor>
</comment>
<dbReference type="Pfam" id="PF01457">
    <property type="entry name" value="Peptidase_M8"/>
    <property type="match status" value="1"/>
</dbReference>
<evidence type="ECO:0000256" key="4">
    <source>
        <dbReference type="ARBA" id="ARBA00022723"/>
    </source>
</evidence>
<dbReference type="SUPFAM" id="SSF55486">
    <property type="entry name" value="Metalloproteases ('zincins'), catalytic domain"/>
    <property type="match status" value="1"/>
</dbReference>
<keyword evidence="8" id="KW-1133">Transmembrane helix</keyword>
<keyword evidence="6" id="KW-0862">Zinc</keyword>
<keyword evidence="4" id="KW-0479">Metal-binding</keyword>
<comment type="similarity">
    <text evidence="2">Belongs to the peptidase M8 family.</text>
</comment>
<keyword evidence="3" id="KW-0645">Protease</keyword>
<keyword evidence="11" id="KW-1185">Reference proteome</keyword>
<feature type="chain" id="PRO_5045988501" description="GP63-like" evidence="9">
    <location>
        <begin position="17"/>
        <end position="604"/>
    </location>
</feature>
<dbReference type="EMBL" id="JAPFFF010000028">
    <property type="protein sequence ID" value="KAK8846932.1"/>
    <property type="molecule type" value="Genomic_DNA"/>
</dbReference>
<feature type="transmembrane region" description="Helical" evidence="8">
    <location>
        <begin position="566"/>
        <end position="590"/>
    </location>
</feature>
<reference evidence="10 11" key="1">
    <citation type="submission" date="2024-04" db="EMBL/GenBank/DDBJ databases">
        <title>Tritrichomonas musculus Genome.</title>
        <authorList>
            <person name="Alves-Ferreira E."/>
            <person name="Grigg M."/>
            <person name="Lorenzi H."/>
            <person name="Galac M."/>
        </authorList>
    </citation>
    <scope>NUCLEOTIDE SEQUENCE [LARGE SCALE GENOMIC DNA]</scope>
    <source>
        <strain evidence="10 11">EAF2021</strain>
    </source>
</reference>
<feature type="signal peptide" evidence="9">
    <location>
        <begin position="1"/>
        <end position="16"/>
    </location>
</feature>
<dbReference type="InterPro" id="IPR001577">
    <property type="entry name" value="Peptidase_M8"/>
</dbReference>
<protein>
    <recommendedName>
        <fullName evidence="12">GP63-like</fullName>
    </recommendedName>
</protein>
<evidence type="ECO:0000256" key="1">
    <source>
        <dbReference type="ARBA" id="ARBA00001947"/>
    </source>
</evidence>
<keyword evidence="8" id="KW-0812">Transmembrane</keyword>
<evidence type="ECO:0000256" key="3">
    <source>
        <dbReference type="ARBA" id="ARBA00022670"/>
    </source>
</evidence>
<keyword evidence="5" id="KW-0378">Hydrolase</keyword>
<evidence type="ECO:0000256" key="8">
    <source>
        <dbReference type="SAM" id="Phobius"/>
    </source>
</evidence>
<proteinExistence type="inferred from homology"/>
<organism evidence="10 11">
    <name type="scientific">Tritrichomonas musculus</name>
    <dbReference type="NCBI Taxonomy" id="1915356"/>
    <lineage>
        <taxon>Eukaryota</taxon>
        <taxon>Metamonada</taxon>
        <taxon>Parabasalia</taxon>
        <taxon>Tritrichomonadida</taxon>
        <taxon>Tritrichomonadidae</taxon>
        <taxon>Tritrichomonas</taxon>
    </lineage>
</organism>
<name>A0ABR2HIK8_9EUKA</name>
<dbReference type="Gene3D" id="3.10.170.20">
    <property type="match status" value="1"/>
</dbReference>
<evidence type="ECO:0008006" key="12">
    <source>
        <dbReference type="Google" id="ProtNLM"/>
    </source>
</evidence>
<evidence type="ECO:0000256" key="9">
    <source>
        <dbReference type="SAM" id="SignalP"/>
    </source>
</evidence>
<dbReference type="Proteomes" id="UP001470230">
    <property type="component" value="Unassembled WGS sequence"/>
</dbReference>
<keyword evidence="9" id="KW-0732">Signal</keyword>
<evidence type="ECO:0000313" key="11">
    <source>
        <dbReference type="Proteomes" id="UP001470230"/>
    </source>
</evidence>
<dbReference type="PANTHER" id="PTHR10942">
    <property type="entry name" value="LEISHMANOLYSIN-LIKE PEPTIDASE"/>
    <property type="match status" value="1"/>
</dbReference>
<sequence>MYFVFIVILLSHNISCNQFCNHDIIQRAIEVQEISIKNTEIKNVRSLSKTKERKPIRINLDFRIDKDIYQCVDPGQTVSWQGTQFTCEKEDIPSESQKNYLKKTMENVQNYLQSILLVDQVESPYSIRPNLPYYFSLTDYPSSVANTDIFLSVFIRTYGQSKVLASAHYVTIDNETFRPTQGAIYINSRFLPTEVQDQNSKNTKFFNTLIHEIFHSLGISSELFYRYHPRDSNTPYEEPIVFLDDPKTGKNHKFLVTPNAHKFAVYQWGVEKFTIDGVSVPSGIEIEDGGGSGTAGSHVECRIGNQDLMIGVNIQGDLGPYNRITPLTASILMDTGNYDIVWTKIQPLVWGNKDSIDGNFIKDFVTGPPANVFPQQYIYRPKSDPYFDNCGFTFKMLGGLNMLDISDNDPYNCSLNEYKKYASTKAYCGAEDFYNPNKDAQIGGSWPFDFQIVHFPTKEICGAGSACIAGMKSCGAYKVADDRKSFNISIENGVEFECNEKNVGKIVMKIGDYESVDGIKCPPIEQFIRTVKMMEDQEYLTGDPFAEVAPPTEDTNHDKKGLEKGAIIGIAVACAVVVIAIVIIIVIVIIKKRSSRNISDDSLQ</sequence>
<dbReference type="Gene3D" id="3.90.132.10">
    <property type="entry name" value="Leishmanolysin , domain 2"/>
    <property type="match status" value="1"/>
</dbReference>
<comment type="caution">
    <text evidence="10">The sequence shown here is derived from an EMBL/GenBank/DDBJ whole genome shotgun (WGS) entry which is preliminary data.</text>
</comment>
<keyword evidence="8" id="KW-0472">Membrane</keyword>
<evidence type="ECO:0000313" key="10">
    <source>
        <dbReference type="EMBL" id="KAK8846932.1"/>
    </source>
</evidence>
<accession>A0ABR2HIK8</accession>
<evidence type="ECO:0000256" key="2">
    <source>
        <dbReference type="ARBA" id="ARBA00005860"/>
    </source>
</evidence>